<evidence type="ECO:0000259" key="2">
    <source>
        <dbReference type="Pfam" id="PF00892"/>
    </source>
</evidence>
<feature type="domain" description="EamA" evidence="2">
    <location>
        <begin position="15"/>
        <end position="137"/>
    </location>
</feature>
<dbReference type="Pfam" id="PF00892">
    <property type="entry name" value="EamA"/>
    <property type="match status" value="2"/>
</dbReference>
<feature type="transmembrane region" description="Helical" evidence="1">
    <location>
        <begin position="143"/>
        <end position="163"/>
    </location>
</feature>
<name>A0ABY5YAQ7_9FLAO</name>
<feature type="transmembrane region" description="Helical" evidence="1">
    <location>
        <begin position="210"/>
        <end position="226"/>
    </location>
</feature>
<feature type="transmembrane region" description="Helical" evidence="1">
    <location>
        <begin position="238"/>
        <end position="259"/>
    </location>
</feature>
<feature type="domain" description="EamA" evidence="2">
    <location>
        <begin position="145"/>
        <end position="283"/>
    </location>
</feature>
<feature type="transmembrane region" description="Helical" evidence="1">
    <location>
        <begin position="12"/>
        <end position="31"/>
    </location>
</feature>
<dbReference type="RefSeq" id="WP_260574462.1">
    <property type="nucleotide sequence ID" value="NZ_CP104205.1"/>
</dbReference>
<feature type="transmembrane region" description="Helical" evidence="1">
    <location>
        <begin position="66"/>
        <end position="87"/>
    </location>
</feature>
<feature type="transmembrane region" description="Helical" evidence="1">
    <location>
        <begin position="175"/>
        <end position="198"/>
    </location>
</feature>
<keyword evidence="1" id="KW-0472">Membrane</keyword>
<keyword evidence="4" id="KW-1185">Reference proteome</keyword>
<feature type="transmembrane region" description="Helical" evidence="1">
    <location>
        <begin position="119"/>
        <end position="137"/>
    </location>
</feature>
<dbReference type="PANTHER" id="PTHR22911:SF79">
    <property type="entry name" value="MOBA-LIKE NTP TRANSFERASE DOMAIN-CONTAINING PROTEIN"/>
    <property type="match status" value="1"/>
</dbReference>
<dbReference type="InterPro" id="IPR037185">
    <property type="entry name" value="EmrE-like"/>
</dbReference>
<dbReference type="SUPFAM" id="SSF103481">
    <property type="entry name" value="Multidrug resistance efflux transporter EmrE"/>
    <property type="match status" value="2"/>
</dbReference>
<dbReference type="EMBL" id="CP104205">
    <property type="protein sequence ID" value="UWX55953.1"/>
    <property type="molecule type" value="Genomic_DNA"/>
</dbReference>
<organism evidence="3 4">
    <name type="scientific">Maribacter litopenaei</name>
    <dbReference type="NCBI Taxonomy" id="2976127"/>
    <lineage>
        <taxon>Bacteria</taxon>
        <taxon>Pseudomonadati</taxon>
        <taxon>Bacteroidota</taxon>
        <taxon>Flavobacteriia</taxon>
        <taxon>Flavobacteriales</taxon>
        <taxon>Flavobacteriaceae</taxon>
        <taxon>Maribacter</taxon>
    </lineage>
</organism>
<sequence>MPKDRILNLLHLHFIVFIWGFTAILGKLISIDSLPLVWYRMLLAAVFIFIYIRLVRFRLQVDKRTLSWLIFGGIVVASHWVTFFYAIKISTVSIALAMMSTGAFFTAVMEPFFFKRKVIGYELLFGLLVIVGLILIFRVESNYAYGMLVALGSSFLASIFSLVNGKLVKQHKPSVISFYELGIGVLFLSLILGVQGSFSMEFFQLNNMDWLYLSIRALICTAYAFIASIKVMRILTPYTVMLTTNLEPVYGILLAWFIFGSEEQMNPLFYIGAILILSTVILNGILKNKASKNKFPFRKLREQTKETKLKSPGRPGSI</sequence>
<dbReference type="InterPro" id="IPR000620">
    <property type="entry name" value="EamA_dom"/>
</dbReference>
<keyword evidence="1" id="KW-0812">Transmembrane</keyword>
<feature type="transmembrane region" description="Helical" evidence="1">
    <location>
        <begin position="37"/>
        <end position="54"/>
    </location>
</feature>
<feature type="transmembrane region" description="Helical" evidence="1">
    <location>
        <begin position="265"/>
        <end position="286"/>
    </location>
</feature>
<evidence type="ECO:0000313" key="3">
    <source>
        <dbReference type="EMBL" id="UWX55953.1"/>
    </source>
</evidence>
<evidence type="ECO:0000256" key="1">
    <source>
        <dbReference type="SAM" id="Phobius"/>
    </source>
</evidence>
<dbReference type="Proteomes" id="UP001059209">
    <property type="component" value="Chromosome"/>
</dbReference>
<reference evidence="3" key="1">
    <citation type="submission" date="2022-09" db="EMBL/GenBank/DDBJ databases">
        <title>Maribacter litopenaei sp. nov., isolated from the intestinal tract of the Pacific White Shrimp, Litopenaeus vannamei.</title>
        <authorList>
            <person name="Kim S.Y."/>
            <person name="Hwang C.Y."/>
        </authorList>
    </citation>
    <scope>NUCLEOTIDE SEQUENCE</scope>
    <source>
        <strain evidence="3">HL-LV01</strain>
    </source>
</reference>
<evidence type="ECO:0000313" key="4">
    <source>
        <dbReference type="Proteomes" id="UP001059209"/>
    </source>
</evidence>
<accession>A0ABY5YAQ7</accession>
<feature type="transmembrane region" description="Helical" evidence="1">
    <location>
        <begin position="93"/>
        <end position="112"/>
    </location>
</feature>
<protein>
    <submittedName>
        <fullName evidence="3">DMT family transporter</fullName>
    </submittedName>
</protein>
<keyword evidence="1" id="KW-1133">Transmembrane helix</keyword>
<gene>
    <name evidence="3" type="ORF">NYZ99_06220</name>
</gene>
<dbReference type="PANTHER" id="PTHR22911">
    <property type="entry name" value="ACYL-MALONYL CONDENSING ENZYME-RELATED"/>
    <property type="match status" value="1"/>
</dbReference>
<proteinExistence type="predicted"/>